<accession>A0A256G8M6</accession>
<comment type="caution">
    <text evidence="1">The sequence shown here is derived from an EMBL/GenBank/DDBJ whole genome shotgun (WGS) entry which is preliminary data.</text>
</comment>
<reference evidence="1 2" key="1">
    <citation type="submission" date="2017-07" db="EMBL/GenBank/DDBJ databases">
        <title>Phylogenetic study on the rhizospheric bacterium Ochrobactrum sp. A44.</title>
        <authorList>
            <person name="Krzyzanowska D.M."/>
            <person name="Ossowicki A."/>
            <person name="Rajewska M."/>
            <person name="Maciag T."/>
            <person name="Kaczynski Z."/>
            <person name="Czerwicka M."/>
            <person name="Jafra S."/>
        </authorList>
    </citation>
    <scope>NUCLEOTIDE SEQUENCE [LARGE SCALE GENOMIC DNA]</scope>
    <source>
        <strain evidence="1 2">DSM 7216</strain>
    </source>
</reference>
<dbReference type="Proteomes" id="UP000215590">
    <property type="component" value="Unassembled WGS sequence"/>
</dbReference>
<sequence>MGAQTPLHWAIGTSQRAIYRLHDTFFSFTLQSRACGH</sequence>
<evidence type="ECO:0000313" key="1">
    <source>
        <dbReference type="EMBL" id="OYR23296.1"/>
    </source>
</evidence>
<dbReference type="EMBL" id="NNRJ01000001">
    <property type="protein sequence ID" value="OYR23296.1"/>
    <property type="molecule type" value="Genomic_DNA"/>
</dbReference>
<name>A0A256G8M6_9HYPH</name>
<dbReference type="AlphaFoldDB" id="A0A256G8M6"/>
<evidence type="ECO:0000313" key="2">
    <source>
        <dbReference type="Proteomes" id="UP000215590"/>
    </source>
</evidence>
<keyword evidence="2" id="KW-1185">Reference proteome</keyword>
<proteinExistence type="predicted"/>
<organism evidence="1 2">
    <name type="scientific">Brucella thiophenivorans</name>
    <dbReference type="NCBI Taxonomy" id="571255"/>
    <lineage>
        <taxon>Bacteria</taxon>
        <taxon>Pseudomonadati</taxon>
        <taxon>Pseudomonadota</taxon>
        <taxon>Alphaproteobacteria</taxon>
        <taxon>Hyphomicrobiales</taxon>
        <taxon>Brucellaceae</taxon>
        <taxon>Brucella/Ochrobactrum group</taxon>
        <taxon>Brucella</taxon>
    </lineage>
</organism>
<protein>
    <submittedName>
        <fullName evidence="1">Uncharacterized protein</fullName>
    </submittedName>
</protein>
<gene>
    <name evidence="1" type="ORF">CEV31_0005</name>
</gene>